<comment type="caution">
    <text evidence="2">The sequence shown here is derived from an EMBL/GenBank/DDBJ whole genome shotgun (WGS) entry which is preliminary data.</text>
</comment>
<gene>
    <name evidence="2" type="ORF">LARSCL_LOCUS15444</name>
</gene>
<dbReference type="AlphaFoldDB" id="A0AAV2AX67"/>
<feature type="non-terminal residue" evidence="2">
    <location>
        <position position="1"/>
    </location>
</feature>
<name>A0AAV2AX67_9ARAC</name>
<evidence type="ECO:0000313" key="3">
    <source>
        <dbReference type="Proteomes" id="UP001497382"/>
    </source>
</evidence>
<sequence length="76" mass="8614">LFPRRNPRKSCENSVLEPAWLAERCFLNGQRRHSRIRETMAFADRSSGSGEQVGEEHGQGESFNCEINRPGSPENP</sequence>
<organism evidence="2 3">
    <name type="scientific">Larinioides sclopetarius</name>
    <dbReference type="NCBI Taxonomy" id="280406"/>
    <lineage>
        <taxon>Eukaryota</taxon>
        <taxon>Metazoa</taxon>
        <taxon>Ecdysozoa</taxon>
        <taxon>Arthropoda</taxon>
        <taxon>Chelicerata</taxon>
        <taxon>Arachnida</taxon>
        <taxon>Araneae</taxon>
        <taxon>Araneomorphae</taxon>
        <taxon>Entelegynae</taxon>
        <taxon>Araneoidea</taxon>
        <taxon>Araneidae</taxon>
        <taxon>Larinioides</taxon>
    </lineage>
</organism>
<reference evidence="2 3" key="1">
    <citation type="submission" date="2024-04" db="EMBL/GenBank/DDBJ databases">
        <authorList>
            <person name="Rising A."/>
            <person name="Reimegard J."/>
            <person name="Sonavane S."/>
            <person name="Akerstrom W."/>
            <person name="Nylinder S."/>
            <person name="Hedman E."/>
            <person name="Kallberg Y."/>
        </authorList>
    </citation>
    <scope>NUCLEOTIDE SEQUENCE [LARGE SCALE GENOMIC DNA]</scope>
</reference>
<feature type="non-terminal residue" evidence="2">
    <location>
        <position position="76"/>
    </location>
</feature>
<feature type="region of interest" description="Disordered" evidence="1">
    <location>
        <begin position="41"/>
        <end position="76"/>
    </location>
</feature>
<proteinExistence type="predicted"/>
<evidence type="ECO:0000256" key="1">
    <source>
        <dbReference type="SAM" id="MobiDB-lite"/>
    </source>
</evidence>
<evidence type="ECO:0000313" key="2">
    <source>
        <dbReference type="EMBL" id="CAL1288616.1"/>
    </source>
</evidence>
<keyword evidence="3" id="KW-1185">Reference proteome</keyword>
<accession>A0AAV2AX67</accession>
<dbReference type="Proteomes" id="UP001497382">
    <property type="component" value="Unassembled WGS sequence"/>
</dbReference>
<dbReference type="EMBL" id="CAXIEN010000234">
    <property type="protein sequence ID" value="CAL1288616.1"/>
    <property type="molecule type" value="Genomic_DNA"/>
</dbReference>
<protein>
    <submittedName>
        <fullName evidence="2">Uncharacterized protein</fullName>
    </submittedName>
</protein>